<feature type="compositionally biased region" description="Basic and acidic residues" evidence="1">
    <location>
        <begin position="46"/>
        <end position="67"/>
    </location>
</feature>
<feature type="region of interest" description="Disordered" evidence="1">
    <location>
        <begin position="1"/>
        <end position="128"/>
    </location>
</feature>
<reference evidence="2" key="1">
    <citation type="submission" date="2021-07" db="EMBL/GenBank/DDBJ databases">
        <authorList>
            <person name="Branca A.L. A."/>
        </authorList>
    </citation>
    <scope>NUCLEOTIDE SEQUENCE</scope>
</reference>
<dbReference type="OrthoDB" id="4355411at2759"/>
<dbReference type="Proteomes" id="UP001154252">
    <property type="component" value="Unassembled WGS sequence"/>
</dbReference>
<feature type="compositionally biased region" description="Polar residues" evidence="1">
    <location>
        <begin position="28"/>
        <end position="45"/>
    </location>
</feature>
<keyword evidence="3" id="KW-1185">Reference proteome</keyword>
<feature type="compositionally biased region" description="Pro residues" evidence="1">
    <location>
        <begin position="82"/>
        <end position="95"/>
    </location>
</feature>
<evidence type="ECO:0000313" key="3">
    <source>
        <dbReference type="Proteomes" id="UP001154252"/>
    </source>
</evidence>
<evidence type="ECO:0000256" key="1">
    <source>
        <dbReference type="SAM" id="MobiDB-lite"/>
    </source>
</evidence>
<gene>
    <name evidence="2" type="ORF">PEGY_LOCUS5690</name>
</gene>
<sequence>MSNDKPTEPTEGTPPEQNDVHRRPSLVPSRTLSDSGRRISSQHVRFSTDLDRESAEELRQTNWDRRPNSRGLSIDTALAPPFVRPAPSPTSPLSPPNATRNATLSPIPPPSPESAGRSRSRNRGYSLRRSIFNKTINSTEKDDLALAELGEVKEPSFNVTPVQAPAAETLTAADEKHALSVAPTATLDSTHKEDASPYVSSEPSEKGLKEQFSVSVAHEKQL</sequence>
<name>A0A9W4KCL3_9EURO</name>
<feature type="region of interest" description="Disordered" evidence="1">
    <location>
        <begin position="181"/>
        <end position="222"/>
    </location>
</feature>
<accession>A0A9W4KCL3</accession>
<comment type="caution">
    <text evidence="2">The sequence shown here is derived from an EMBL/GenBank/DDBJ whole genome shotgun (WGS) entry which is preliminary data.</text>
</comment>
<proteinExistence type="predicted"/>
<protein>
    <submittedName>
        <fullName evidence="2">Uncharacterized protein</fullName>
    </submittedName>
</protein>
<organism evidence="2 3">
    <name type="scientific">Penicillium egyptiacum</name>
    <dbReference type="NCBI Taxonomy" id="1303716"/>
    <lineage>
        <taxon>Eukaryota</taxon>
        <taxon>Fungi</taxon>
        <taxon>Dikarya</taxon>
        <taxon>Ascomycota</taxon>
        <taxon>Pezizomycotina</taxon>
        <taxon>Eurotiomycetes</taxon>
        <taxon>Eurotiomycetidae</taxon>
        <taxon>Eurotiales</taxon>
        <taxon>Aspergillaceae</taxon>
        <taxon>Penicillium</taxon>
    </lineage>
</organism>
<dbReference type="AlphaFoldDB" id="A0A9W4KCL3"/>
<evidence type="ECO:0000313" key="2">
    <source>
        <dbReference type="EMBL" id="CAG8899442.1"/>
    </source>
</evidence>
<dbReference type="EMBL" id="CAJVRC010000865">
    <property type="protein sequence ID" value="CAG8899442.1"/>
    <property type="molecule type" value="Genomic_DNA"/>
</dbReference>